<feature type="compositionally biased region" description="Pro residues" evidence="1">
    <location>
        <begin position="1547"/>
        <end position="1556"/>
    </location>
</feature>
<feature type="region of interest" description="Disordered" evidence="1">
    <location>
        <begin position="1027"/>
        <end position="1390"/>
    </location>
</feature>
<feature type="region of interest" description="Disordered" evidence="1">
    <location>
        <begin position="1417"/>
        <end position="1661"/>
    </location>
</feature>
<accession>A0A8H5FM85</accession>
<comment type="caution">
    <text evidence="2">The sequence shown here is derived from an EMBL/GenBank/DDBJ whole genome shotgun (WGS) entry which is preliminary data.</text>
</comment>
<reference evidence="2 3" key="1">
    <citation type="journal article" date="2020" name="ISME J.">
        <title>Uncovering the hidden diversity of litter-decomposition mechanisms in mushroom-forming fungi.</title>
        <authorList>
            <person name="Floudas D."/>
            <person name="Bentzer J."/>
            <person name="Ahren D."/>
            <person name="Johansson T."/>
            <person name="Persson P."/>
            <person name="Tunlid A."/>
        </authorList>
    </citation>
    <scope>NUCLEOTIDE SEQUENCE [LARGE SCALE GENOMIC DNA]</scope>
    <source>
        <strain evidence="2 3">CBS 175.51</strain>
    </source>
</reference>
<dbReference type="SUPFAM" id="SSF53067">
    <property type="entry name" value="Actin-like ATPase domain"/>
    <property type="match status" value="2"/>
</dbReference>
<feature type="compositionally biased region" description="Polar residues" evidence="1">
    <location>
        <begin position="1468"/>
        <end position="1486"/>
    </location>
</feature>
<feature type="region of interest" description="Disordered" evidence="1">
    <location>
        <begin position="607"/>
        <end position="807"/>
    </location>
</feature>
<dbReference type="CDD" id="cd10170">
    <property type="entry name" value="ASKHA_NBD_HSP70"/>
    <property type="match status" value="1"/>
</dbReference>
<dbReference type="InterPro" id="IPR043129">
    <property type="entry name" value="ATPase_NBD"/>
</dbReference>
<keyword evidence="3" id="KW-1185">Reference proteome</keyword>
<feature type="compositionally biased region" description="Basic and acidic residues" evidence="1">
    <location>
        <begin position="1138"/>
        <end position="1377"/>
    </location>
</feature>
<dbReference type="Gene3D" id="3.30.420.40">
    <property type="match status" value="1"/>
</dbReference>
<feature type="compositionally biased region" description="Polar residues" evidence="1">
    <location>
        <begin position="955"/>
        <end position="966"/>
    </location>
</feature>
<feature type="compositionally biased region" description="Basic and acidic residues" evidence="1">
    <location>
        <begin position="1059"/>
        <end position="1105"/>
    </location>
</feature>
<feature type="compositionally biased region" description="Low complexity" evidence="1">
    <location>
        <begin position="1428"/>
        <end position="1441"/>
    </location>
</feature>
<feature type="compositionally biased region" description="Polar residues" evidence="1">
    <location>
        <begin position="1599"/>
        <end position="1611"/>
    </location>
</feature>
<dbReference type="OrthoDB" id="2963168at2759"/>
<evidence type="ECO:0000313" key="3">
    <source>
        <dbReference type="Proteomes" id="UP000541558"/>
    </source>
</evidence>
<gene>
    <name evidence="2" type="ORF">D9611_001955</name>
</gene>
<evidence type="ECO:0000313" key="2">
    <source>
        <dbReference type="EMBL" id="KAF5342385.1"/>
    </source>
</evidence>
<dbReference type="EMBL" id="JAACJK010000001">
    <property type="protein sequence ID" value="KAF5342385.1"/>
    <property type="molecule type" value="Genomic_DNA"/>
</dbReference>
<feature type="region of interest" description="Disordered" evidence="1">
    <location>
        <begin position="1674"/>
        <end position="1742"/>
    </location>
</feature>
<feature type="compositionally biased region" description="Low complexity" evidence="1">
    <location>
        <begin position="776"/>
        <end position="790"/>
    </location>
</feature>
<feature type="region of interest" description="Disordered" evidence="1">
    <location>
        <begin position="898"/>
        <end position="926"/>
    </location>
</feature>
<protein>
    <submittedName>
        <fullName evidence="2">Uncharacterized protein</fullName>
    </submittedName>
</protein>
<sequence>MKPIADTRKPYGGATRSLVIAIDVGTTFSGVSYAILEPGEIPKIHGVTRFPGQEHVAGNSKIPSVLYYNKKGEMKAAGAEAEDAATKALAEDEEWVKVELFKLRLRPRTMTLAMNGLRLGPLPPKRTPVHIFGDFLSYLYTCTTSFIRDTHANGTALLNSVIPDHIEFVLAHPNGWEGAQQAKMRRAAIYGKLIADTPEGRVRIRFVTEGEASLHACVLSGLAADVLSTPSKDGFLIADAGGGTLDISSYAIKGTNPLVIEEIAPPDCVFAGSVFVSRRAREFFEQKLKGSQYAKPESLDHITRQFDEKTKRRFRDKKEPQFVHFGSPFDKDMAYGIRNGQLRLTGAEVADLFEPSIDGEFYSIDSTTFKAIKRQIDATTGGSIKSVFLVGGYAASPWLFSQLQERLKALKIVVSRPDTQTSKAVADGAIGFYCDHHVSARVSKFMYGVEFLRQLDPSDPDHVARKEKLCELPSGPKLLPDAFDCILARGVKVKESTVFSRKYCTELTSLSMLRVFEVEVWCYRGGDTVPKWIERHSEAFSTLCIVKADLSMLSDSAAPKSGKGGKTYWTIVFSVEIHFGLTEFEARIKWVQDGLTKYGPATIVFNERGHRTEEEEPDFYPEDDALTSSSSRHSDRDKRRSSSSRARTPVDGGLVDSSRRSSRIETSIPEVARAPSSRGVISTPPTPSRSAHISLDKDRDSVRDRDRERDRDSSHHRKSVSSAAPPSETRSTKSNRNSIAPSLPVPGSPAISSRSRPHTPGLEYVDAPAPSPRHISPLASPAPASPVVLLDPAPTDTPALPSARHDTPPPLAPVISRAASSASAIFGTRTPPQSMSVFGEDPKLAFGTPGMGVGLGIADLGAGVAGSAASDRPVSIFGEELGSVAGAPVSIFGEAPAQSPSELGAGGAAAASGMPGGFFDEPPPPVADPLGGWGFGGIARSIGSRVASVRGSPAISRTTSAQNTKQGGPLSPLNPSAQEQEAAPALDASAVDAAATAVAAERASPPKIDTNVPLVSIPAVSALASAAGTAPGTPVDVETPTTAGGVKKKKGKKATAAAKKAEEEEKQRQQEIELQLKLEEDNLRKEAEAKAEAEAAAKHQEEEAARAQAEADTAAAAKKAQEEEDERKKQEAAAAEEEERKRAEEEKRLKEEEEAKRKKEEEEAKKPPKKETPKQVRERKKKEEQERKEQERQEKEEKDRIAREEKAQRDKEEKERKQKEKEEREEQEKTEQEEKKKADEARIEQERIAEEERKKAQEEEDRKKAEEQRLEQERIAEEERKLKEDQERVRKEEEKLRQEEERISRELAELEKEEQEAKARQEKEEQEAKARQENERKERERVEAEKEERQRAQKEKLKRDREEKEKRDREEKARQEQQKAAAPSLGFGSLWGGKATSFTNSLFNAVAPPAPEPVENGWGFGGLKKKPSTSSISRSVTGSLSKKPSRTFDQTKSGGWGSTFGSTVDFGASNNNNPASIFGNDNNATSLFGGANPDFDNAFGLTDLKPPTSVALDGPPPPPSKDDADPWDLNASAKDKKKTDDGQASDPPQPPSPDPLQVPYKMPGETGETGGETWGMSTLDSKGKKGKKSKKGGADSWIESEQPTRTATPTQGMFEDGNGAVDATNPEAGNAEDDFGFPVKPKKKKKNKETPVPGTPAESVMVTADEGNLEDELADMLGGDDANGNGQIATADAEGEWGLPVKMKKAKKGKKGTADAGGEGGGEGEPEMAGAGAGGKKKKKKK</sequence>
<feature type="compositionally biased region" description="Acidic residues" evidence="1">
    <location>
        <begin position="614"/>
        <end position="625"/>
    </location>
</feature>
<dbReference type="PANTHER" id="PTHR14187:SF5">
    <property type="entry name" value="HEAT SHOCK 70 KDA PROTEIN 12A"/>
    <property type="match status" value="1"/>
</dbReference>
<proteinExistence type="predicted"/>
<feature type="compositionally biased region" description="Low complexity" evidence="1">
    <location>
        <begin position="1106"/>
        <end position="1118"/>
    </location>
</feature>
<feature type="region of interest" description="Disordered" evidence="1">
    <location>
        <begin position="950"/>
        <end position="988"/>
    </location>
</feature>
<feature type="compositionally biased region" description="Basic residues" evidence="1">
    <location>
        <begin position="1702"/>
        <end position="1711"/>
    </location>
</feature>
<evidence type="ECO:0000256" key="1">
    <source>
        <dbReference type="SAM" id="MobiDB-lite"/>
    </source>
</evidence>
<feature type="compositionally biased region" description="Polar residues" evidence="1">
    <location>
        <begin position="728"/>
        <end position="740"/>
    </location>
</feature>
<organism evidence="2 3">
    <name type="scientific">Ephemerocybe angulata</name>
    <dbReference type="NCBI Taxonomy" id="980116"/>
    <lineage>
        <taxon>Eukaryota</taxon>
        <taxon>Fungi</taxon>
        <taxon>Dikarya</taxon>
        <taxon>Basidiomycota</taxon>
        <taxon>Agaricomycotina</taxon>
        <taxon>Agaricomycetes</taxon>
        <taxon>Agaricomycetidae</taxon>
        <taxon>Agaricales</taxon>
        <taxon>Agaricineae</taxon>
        <taxon>Psathyrellaceae</taxon>
        <taxon>Ephemerocybe</taxon>
    </lineage>
</organism>
<feature type="compositionally biased region" description="Basic and acidic residues" evidence="1">
    <location>
        <begin position="694"/>
        <end position="713"/>
    </location>
</feature>
<dbReference type="Proteomes" id="UP000541558">
    <property type="component" value="Unassembled WGS sequence"/>
</dbReference>
<dbReference type="PANTHER" id="PTHR14187">
    <property type="entry name" value="ALPHA KINASE/ELONGATION FACTOR 2 KINASE"/>
    <property type="match status" value="1"/>
</dbReference>
<name>A0A8H5FM85_9AGAR</name>